<evidence type="ECO:0000256" key="2">
    <source>
        <dbReference type="ARBA" id="ARBA00023163"/>
    </source>
</evidence>
<keyword evidence="3" id="KW-0675">Receptor</keyword>
<sequence>MDTKFVWKLCETSFKEFDRLDPIDKKTLFYNFYTKWNVLEIAMLSIKFNDPYNFYTPLGGAAKPIIDFYGTTTKQNILNDDGIKRIFQPLWNFHFENVIPKLAEMKFDEIESMALFGILLWDPAYTNINVNLTEICHSMRKIILRELNSYFQDTQFSTRFFDTLDTLNLIEKAEHKCQQEIELCGVYNFEMDEEMRQMIMWEKY</sequence>
<dbReference type="Gene3D" id="1.10.565.10">
    <property type="entry name" value="Retinoid X Receptor"/>
    <property type="match status" value="1"/>
</dbReference>
<evidence type="ECO:0000313" key="6">
    <source>
        <dbReference type="Proteomes" id="UP000230233"/>
    </source>
</evidence>
<dbReference type="InterPro" id="IPR042936">
    <property type="entry name" value="Nhr-150"/>
</dbReference>
<dbReference type="PANTHER" id="PTHR46800">
    <property type="entry name" value="NUCLEAR HORMONE RECEPTOR FAMILY-RELATED-RELATED"/>
    <property type="match status" value="1"/>
</dbReference>
<dbReference type="Proteomes" id="UP000230233">
    <property type="component" value="Unassembled WGS sequence"/>
</dbReference>
<evidence type="ECO:0000259" key="4">
    <source>
        <dbReference type="PROSITE" id="PS51843"/>
    </source>
</evidence>
<organism evidence="5 6">
    <name type="scientific">Caenorhabditis nigoni</name>
    <dbReference type="NCBI Taxonomy" id="1611254"/>
    <lineage>
        <taxon>Eukaryota</taxon>
        <taxon>Metazoa</taxon>
        <taxon>Ecdysozoa</taxon>
        <taxon>Nematoda</taxon>
        <taxon>Chromadorea</taxon>
        <taxon>Rhabditida</taxon>
        <taxon>Rhabditina</taxon>
        <taxon>Rhabditomorpha</taxon>
        <taxon>Rhabditoidea</taxon>
        <taxon>Rhabditidae</taxon>
        <taxon>Peloderinae</taxon>
        <taxon>Caenorhabditis</taxon>
    </lineage>
</organism>
<keyword evidence="6" id="KW-1185">Reference proteome</keyword>
<proteinExistence type="predicted"/>
<dbReference type="EMBL" id="PDUG01000007">
    <property type="protein sequence ID" value="PIC14578.1"/>
    <property type="molecule type" value="Genomic_DNA"/>
</dbReference>
<dbReference type="InterPro" id="IPR035500">
    <property type="entry name" value="NHR-like_dom_sf"/>
</dbReference>
<reference evidence="6" key="1">
    <citation type="submission" date="2017-10" db="EMBL/GenBank/DDBJ databases">
        <title>Rapid genome shrinkage in a self-fertile nematode reveals novel sperm competition proteins.</title>
        <authorList>
            <person name="Yin D."/>
            <person name="Schwarz E.M."/>
            <person name="Thomas C.G."/>
            <person name="Felde R.L."/>
            <person name="Korf I.F."/>
            <person name="Cutter A.D."/>
            <person name="Schartner C.M."/>
            <person name="Ralston E.J."/>
            <person name="Meyer B.J."/>
            <person name="Haag E.S."/>
        </authorList>
    </citation>
    <scope>NUCLEOTIDE SEQUENCE [LARGE SCALE GENOMIC DNA]</scope>
    <source>
        <strain evidence="6">JU1422</strain>
    </source>
</reference>
<evidence type="ECO:0000256" key="1">
    <source>
        <dbReference type="ARBA" id="ARBA00023015"/>
    </source>
</evidence>
<accession>A0A2G5SHM6</accession>
<evidence type="ECO:0000256" key="3">
    <source>
        <dbReference type="ARBA" id="ARBA00023170"/>
    </source>
</evidence>
<dbReference type="Pfam" id="PF00104">
    <property type="entry name" value="Hormone_recep"/>
    <property type="match status" value="1"/>
</dbReference>
<keyword evidence="2" id="KW-0804">Transcription</keyword>
<dbReference type="AlphaFoldDB" id="A0A2G5SHM6"/>
<dbReference type="PROSITE" id="PS51843">
    <property type="entry name" value="NR_LBD"/>
    <property type="match status" value="1"/>
</dbReference>
<keyword evidence="1" id="KW-0805">Transcription regulation</keyword>
<dbReference type="STRING" id="1611254.A0A2G5SHM6"/>
<protein>
    <recommendedName>
        <fullName evidence="4">NR LBD domain-containing protein</fullName>
    </recommendedName>
</protein>
<feature type="domain" description="NR LBD" evidence="4">
    <location>
        <begin position="1"/>
        <end position="203"/>
    </location>
</feature>
<dbReference type="OrthoDB" id="5850793at2759"/>
<dbReference type="InterPro" id="IPR000536">
    <property type="entry name" value="Nucl_hrmn_rcpt_lig-bd"/>
</dbReference>
<evidence type="ECO:0000313" key="5">
    <source>
        <dbReference type="EMBL" id="PIC14578.1"/>
    </source>
</evidence>
<comment type="caution">
    <text evidence="5">The sequence shown here is derived from an EMBL/GenBank/DDBJ whole genome shotgun (WGS) entry which is preliminary data.</text>
</comment>
<dbReference type="SUPFAM" id="SSF48508">
    <property type="entry name" value="Nuclear receptor ligand-binding domain"/>
    <property type="match status" value="1"/>
</dbReference>
<gene>
    <name evidence="5" type="ORF">B9Z55_026839</name>
</gene>
<dbReference type="PANTHER" id="PTHR46800:SF3">
    <property type="entry name" value="NUCLEAR HORMONE RECEPTOR FAMILY"/>
    <property type="match status" value="1"/>
</dbReference>
<name>A0A2G5SHM6_9PELO</name>
<dbReference type="SMART" id="SM00430">
    <property type="entry name" value="HOLI"/>
    <property type="match status" value="1"/>
</dbReference>